<reference evidence="1 2" key="1">
    <citation type="submission" date="2021-03" db="EMBL/GenBank/DDBJ databases">
        <title>Antimicrobial resistance genes in bacteria isolated from Japanese honey, and their potential for conferring macrolide and lincosamide resistance in the American foulbrood pathogen Paenibacillus larvae.</title>
        <authorList>
            <person name="Okamoto M."/>
            <person name="Kumagai M."/>
            <person name="Kanamori H."/>
            <person name="Takamatsu D."/>
        </authorList>
    </citation>
    <scope>NUCLEOTIDE SEQUENCE [LARGE SCALE GENOMIC DNA]</scope>
    <source>
        <strain evidence="1 2">J1TS3</strain>
    </source>
</reference>
<dbReference type="Proteomes" id="UP000680279">
    <property type="component" value="Unassembled WGS sequence"/>
</dbReference>
<accession>A0ABQ4K9Y3</accession>
<protein>
    <submittedName>
        <fullName evidence="1">Uncharacterized protein</fullName>
    </submittedName>
</protein>
<evidence type="ECO:0000313" key="2">
    <source>
        <dbReference type="Proteomes" id="UP000680279"/>
    </source>
</evidence>
<comment type="caution">
    <text evidence="1">The sequence shown here is derived from an EMBL/GenBank/DDBJ whole genome shotgun (WGS) entry which is preliminary data.</text>
</comment>
<evidence type="ECO:0000313" key="1">
    <source>
        <dbReference type="EMBL" id="GIN22529.1"/>
    </source>
</evidence>
<name>A0ABQ4K9Y3_9BACI</name>
<organism evidence="1 2">
    <name type="scientific">Siminovitchia fordii</name>
    <dbReference type="NCBI Taxonomy" id="254759"/>
    <lineage>
        <taxon>Bacteria</taxon>
        <taxon>Bacillati</taxon>
        <taxon>Bacillota</taxon>
        <taxon>Bacilli</taxon>
        <taxon>Bacillales</taxon>
        <taxon>Bacillaceae</taxon>
        <taxon>Siminovitchia</taxon>
    </lineage>
</organism>
<proteinExistence type="predicted"/>
<sequence>MTKAKIMIENSRGGIDLVRESNEQLTVDQALEKAIRDTYIPRQDIAPKEIGSGLWWDTSVEESARPMRYDEATSQWVPVGCSKEELDQISRLIKACRKTGHQ</sequence>
<gene>
    <name evidence="1" type="ORF">J1TS3_36630</name>
</gene>
<keyword evidence="2" id="KW-1185">Reference proteome</keyword>
<dbReference type="EMBL" id="BOQT01000018">
    <property type="protein sequence ID" value="GIN22529.1"/>
    <property type="molecule type" value="Genomic_DNA"/>
</dbReference>
<dbReference type="RefSeq" id="WP_212963651.1">
    <property type="nucleotide sequence ID" value="NZ_BOQT01000018.1"/>
</dbReference>